<gene>
    <name evidence="2" type="ORF">SMF913_14287</name>
</gene>
<dbReference type="AlphaFoldDB" id="A0A2J7ZDA5"/>
<evidence type="ECO:0000313" key="2">
    <source>
        <dbReference type="EMBL" id="PNG98262.1"/>
    </source>
</evidence>
<protein>
    <submittedName>
        <fullName evidence="2">Uncharacterized protein</fullName>
    </submittedName>
</protein>
<evidence type="ECO:0000256" key="1">
    <source>
        <dbReference type="SAM" id="Phobius"/>
    </source>
</evidence>
<feature type="transmembrane region" description="Helical" evidence="1">
    <location>
        <begin position="12"/>
        <end position="42"/>
    </location>
</feature>
<accession>A0A2J7ZDA5</accession>
<organism evidence="2 3">
    <name type="scientific">Streptomyces malaysiensis</name>
    <dbReference type="NCBI Taxonomy" id="92644"/>
    <lineage>
        <taxon>Bacteria</taxon>
        <taxon>Bacillati</taxon>
        <taxon>Actinomycetota</taxon>
        <taxon>Actinomycetes</taxon>
        <taxon>Kitasatosporales</taxon>
        <taxon>Streptomycetaceae</taxon>
        <taxon>Streptomyces</taxon>
        <taxon>Streptomyces violaceusniger group</taxon>
    </lineage>
</organism>
<keyword evidence="1" id="KW-1133">Transmembrane helix</keyword>
<sequence>MTIDITPRDLPIALIGTAGGTFALWANAPAKIAIPTALLIVFDIRIRRWRQRT</sequence>
<reference evidence="2 3" key="1">
    <citation type="submission" date="2015-09" db="EMBL/GenBank/DDBJ databases">
        <title>Genome sequence, genome mining and natural product profiling of a biocontrol bacterium Streptomyces malaysiensis F913.</title>
        <authorList>
            <person name="Xu Y."/>
            <person name="Wei J."/>
            <person name="Xie J."/>
            <person name="Li T."/>
            <person name="Zhou Z."/>
        </authorList>
    </citation>
    <scope>NUCLEOTIDE SEQUENCE [LARGE SCALE GENOMIC DNA]</scope>
    <source>
        <strain evidence="2 3">F913</strain>
    </source>
</reference>
<evidence type="ECO:0000313" key="3">
    <source>
        <dbReference type="Proteomes" id="UP000236520"/>
    </source>
</evidence>
<proteinExistence type="predicted"/>
<keyword evidence="1" id="KW-0812">Transmembrane</keyword>
<comment type="caution">
    <text evidence="2">The sequence shown here is derived from an EMBL/GenBank/DDBJ whole genome shotgun (WGS) entry which is preliminary data.</text>
</comment>
<dbReference type="EMBL" id="LJIW01000001">
    <property type="protein sequence ID" value="PNG98262.1"/>
    <property type="molecule type" value="Genomic_DNA"/>
</dbReference>
<keyword evidence="3" id="KW-1185">Reference proteome</keyword>
<name>A0A2J7ZDA5_STRMQ</name>
<keyword evidence="1" id="KW-0472">Membrane</keyword>
<dbReference type="RefSeq" id="WP_250850629.1">
    <property type="nucleotide sequence ID" value="NZ_JBHWEZ010000004.1"/>
</dbReference>
<dbReference type="Proteomes" id="UP000236520">
    <property type="component" value="Unassembled WGS sequence"/>
</dbReference>